<dbReference type="Pfam" id="PF13408">
    <property type="entry name" value="Zn_ribbon_recom"/>
    <property type="match status" value="1"/>
</dbReference>
<dbReference type="EMBL" id="JAMRYU010000027">
    <property type="protein sequence ID" value="MDC4242243.1"/>
    <property type="molecule type" value="Genomic_DNA"/>
</dbReference>
<dbReference type="AlphaFoldDB" id="A0A9X4B4G5"/>
<dbReference type="RefSeq" id="WP_272470708.1">
    <property type="nucleotide sequence ID" value="NZ_JAMRYU010000027.1"/>
</dbReference>
<sequence>MRIAIYTRKSVFKENSESIDTQISLCKDYFKGSNEFEVFVDEGFSGGNTNRPAFKKMMNMIKLEKFDIVATYKIDRISRNIVDFVGIYENLKKNNVKLVSITEGFDTTTVMGEMMMFILSAFANMERENIRERVKDNMIALAKKGCFTGGFIPFGCIVEEREGKSYLKISDEKLIQLIFSKYLEFKSLYSTQKYLLNNGFNSLSTRSSLGRLLRNPIYCKSDERVSEYFIKKGYDIVGSANKKGYMTYGKTANYPTLIVGKHKACIDPDTFLKVNMLLDENKETATKKESKVYWLTEILYCPYCGSKYVLTNSGRNTYYVCQNRLNRNTNELGIDKDKKKCENSRYVNAEFIEGKVSLLIAELEDYSTYKSFKNKVKKDNKDDEIEVLTNTINSNKKAIGNLVDKLMLLSNEAATPLTKKIEELTLKNTELESRIYELRSIQLDNISERNEKEIVNSIRNFNKLESNKEKRENVRKIFKKIIYNPYEDSIDMQLP</sequence>
<dbReference type="Gene3D" id="3.90.1750.20">
    <property type="entry name" value="Putative Large Serine Recombinase, Chain B, Domain 2"/>
    <property type="match status" value="1"/>
</dbReference>
<dbReference type="InterPro" id="IPR011109">
    <property type="entry name" value="DNA_bind_recombinase_dom"/>
</dbReference>
<dbReference type="InterPro" id="IPR038109">
    <property type="entry name" value="DNA_bind_recomb_sf"/>
</dbReference>
<dbReference type="InterPro" id="IPR036162">
    <property type="entry name" value="Resolvase-like_N_sf"/>
</dbReference>
<dbReference type="InterPro" id="IPR025827">
    <property type="entry name" value="Zn_ribbon_recom_dom"/>
</dbReference>
<accession>A0A9X4B4G5</accession>
<feature type="domain" description="Recombinase" evidence="2">
    <location>
        <begin position="153"/>
        <end position="284"/>
    </location>
</feature>
<comment type="caution">
    <text evidence="3">The sequence shown here is derived from an EMBL/GenBank/DDBJ whole genome shotgun (WGS) entry which is preliminary data.</text>
</comment>
<dbReference type="GO" id="GO:0003677">
    <property type="term" value="F:DNA binding"/>
    <property type="evidence" value="ECO:0007669"/>
    <property type="project" value="InterPro"/>
</dbReference>
<dbReference type="Proteomes" id="UP001141183">
    <property type="component" value="Unassembled WGS sequence"/>
</dbReference>
<evidence type="ECO:0000313" key="3">
    <source>
        <dbReference type="EMBL" id="MDC4242243.1"/>
    </source>
</evidence>
<dbReference type="SMART" id="SM00857">
    <property type="entry name" value="Resolvase"/>
    <property type="match status" value="1"/>
</dbReference>
<organism evidence="3 4">
    <name type="scientific">Clostridium tertium</name>
    <dbReference type="NCBI Taxonomy" id="1559"/>
    <lineage>
        <taxon>Bacteria</taxon>
        <taxon>Bacillati</taxon>
        <taxon>Bacillota</taxon>
        <taxon>Clostridia</taxon>
        <taxon>Eubacteriales</taxon>
        <taxon>Clostridiaceae</taxon>
        <taxon>Clostridium</taxon>
    </lineage>
</organism>
<dbReference type="CDD" id="cd03768">
    <property type="entry name" value="SR_ResInv"/>
    <property type="match status" value="1"/>
</dbReference>
<dbReference type="Gene3D" id="3.40.50.1390">
    <property type="entry name" value="Resolvase, N-terminal catalytic domain"/>
    <property type="match status" value="1"/>
</dbReference>
<dbReference type="PROSITE" id="PS51737">
    <property type="entry name" value="RECOMBINASE_DNA_BIND"/>
    <property type="match status" value="1"/>
</dbReference>
<evidence type="ECO:0000259" key="1">
    <source>
        <dbReference type="PROSITE" id="PS51736"/>
    </source>
</evidence>
<feature type="domain" description="Resolvase/invertase-type recombinase catalytic" evidence="1">
    <location>
        <begin position="2"/>
        <end position="145"/>
    </location>
</feature>
<dbReference type="PANTHER" id="PTHR30461">
    <property type="entry name" value="DNA-INVERTASE FROM LAMBDOID PROPHAGE"/>
    <property type="match status" value="1"/>
</dbReference>
<evidence type="ECO:0000313" key="4">
    <source>
        <dbReference type="Proteomes" id="UP001141183"/>
    </source>
</evidence>
<dbReference type="Pfam" id="PF00239">
    <property type="entry name" value="Resolvase"/>
    <property type="match status" value="1"/>
</dbReference>
<dbReference type="SUPFAM" id="SSF53041">
    <property type="entry name" value="Resolvase-like"/>
    <property type="match status" value="1"/>
</dbReference>
<protein>
    <submittedName>
        <fullName evidence="3">Recombinase family protein</fullName>
    </submittedName>
</protein>
<dbReference type="Pfam" id="PF07508">
    <property type="entry name" value="Recombinase"/>
    <property type="match status" value="1"/>
</dbReference>
<dbReference type="InterPro" id="IPR006119">
    <property type="entry name" value="Resolv_N"/>
</dbReference>
<name>A0A9X4B4G5_9CLOT</name>
<gene>
    <name evidence="3" type="ORF">NE398_19105</name>
</gene>
<evidence type="ECO:0000259" key="2">
    <source>
        <dbReference type="PROSITE" id="PS51737"/>
    </source>
</evidence>
<dbReference type="PROSITE" id="PS51736">
    <property type="entry name" value="RECOMBINASES_3"/>
    <property type="match status" value="1"/>
</dbReference>
<dbReference type="GO" id="GO:0000150">
    <property type="term" value="F:DNA strand exchange activity"/>
    <property type="evidence" value="ECO:0007669"/>
    <property type="project" value="InterPro"/>
</dbReference>
<reference evidence="3" key="1">
    <citation type="submission" date="2022-05" db="EMBL/GenBank/DDBJ databases">
        <title>Draft genome sequence of Clostridium tertium strain CP3 isolated from Peru.</title>
        <authorList>
            <person name="Hurtado R."/>
            <person name="Lima L."/>
            <person name="Sousa T."/>
            <person name="Jaiswal A.K."/>
            <person name="Tiwari S."/>
            <person name="Maturrano L."/>
            <person name="Brenig B."/>
            <person name="Azevedo V."/>
        </authorList>
    </citation>
    <scope>NUCLEOTIDE SEQUENCE</scope>
    <source>
        <strain evidence="3">CP3</strain>
    </source>
</reference>
<dbReference type="PANTHER" id="PTHR30461:SF23">
    <property type="entry name" value="DNA RECOMBINASE-RELATED"/>
    <property type="match status" value="1"/>
</dbReference>
<keyword evidence="4" id="KW-1185">Reference proteome</keyword>
<proteinExistence type="predicted"/>
<dbReference type="InterPro" id="IPR050639">
    <property type="entry name" value="SSR_resolvase"/>
</dbReference>